<dbReference type="GO" id="GO:0031966">
    <property type="term" value="C:mitochondrial membrane"/>
    <property type="evidence" value="ECO:0007669"/>
    <property type="project" value="UniProtKB-SubCell"/>
</dbReference>
<evidence type="ECO:0000256" key="9">
    <source>
        <dbReference type="ARBA" id="ARBA00022967"/>
    </source>
</evidence>
<dbReference type="Pfam" id="PF01059">
    <property type="entry name" value="Oxidored_q5_N"/>
    <property type="match status" value="1"/>
</dbReference>
<feature type="domain" description="NADH:ubiquinone oxidoreductase chain 4 N-terminal" evidence="19">
    <location>
        <begin position="1"/>
        <end position="110"/>
    </location>
</feature>
<evidence type="ECO:0000256" key="2">
    <source>
        <dbReference type="ARBA" id="ARBA00004225"/>
    </source>
</evidence>
<dbReference type="PANTHER" id="PTHR43507:SF20">
    <property type="entry name" value="NADH-UBIQUINONE OXIDOREDUCTASE CHAIN 4"/>
    <property type="match status" value="1"/>
</dbReference>
<evidence type="ECO:0000256" key="13">
    <source>
        <dbReference type="ARBA" id="ARBA00023075"/>
    </source>
</evidence>
<evidence type="ECO:0000256" key="16">
    <source>
        <dbReference type="ARBA" id="ARBA00049551"/>
    </source>
</evidence>
<evidence type="ECO:0000256" key="17">
    <source>
        <dbReference type="RuleBase" id="RU003297"/>
    </source>
</evidence>
<feature type="transmembrane region" description="Helical" evidence="17">
    <location>
        <begin position="253"/>
        <end position="274"/>
    </location>
</feature>
<dbReference type="PRINTS" id="PR01437">
    <property type="entry name" value="NUOXDRDTASE4"/>
</dbReference>
<dbReference type="InterPro" id="IPR003918">
    <property type="entry name" value="NADH_UbQ_OxRdtase"/>
</dbReference>
<evidence type="ECO:0000256" key="3">
    <source>
        <dbReference type="ARBA" id="ARBA00009025"/>
    </source>
</evidence>
<evidence type="ECO:0000256" key="10">
    <source>
        <dbReference type="ARBA" id="ARBA00022982"/>
    </source>
</evidence>
<gene>
    <name evidence="20" type="primary">nad4</name>
</gene>
<organism evidence="20">
    <name type="scientific">Amphisbaena schmidti</name>
    <name type="common">Schmidt's worm lizard</name>
    <dbReference type="NCBI Taxonomy" id="273519"/>
    <lineage>
        <taxon>Eukaryota</taxon>
        <taxon>Metazoa</taxon>
        <taxon>Chordata</taxon>
        <taxon>Craniata</taxon>
        <taxon>Vertebrata</taxon>
        <taxon>Euteleostomi</taxon>
        <taxon>Lepidosauria</taxon>
        <taxon>Squamata</taxon>
        <taxon>Bifurcata</taxon>
        <taxon>Unidentata</taxon>
        <taxon>Episquamata</taxon>
        <taxon>Laterata</taxon>
        <taxon>Lacertibaenia</taxon>
        <taxon>Amphisbaenia</taxon>
        <taxon>Amphisbaenidae</taxon>
        <taxon>Amphisbaena</taxon>
    </lineage>
</organism>
<feature type="transmembrane region" description="Helical" evidence="17">
    <location>
        <begin position="62"/>
        <end position="80"/>
    </location>
</feature>
<dbReference type="Pfam" id="PF00361">
    <property type="entry name" value="Proton_antipo_M"/>
    <property type="match status" value="1"/>
</dbReference>
<evidence type="ECO:0000256" key="1">
    <source>
        <dbReference type="ARBA" id="ARBA00003257"/>
    </source>
</evidence>
<geneLocation type="mitochondrion" evidence="20"/>
<evidence type="ECO:0000259" key="19">
    <source>
        <dbReference type="Pfam" id="PF01059"/>
    </source>
</evidence>
<evidence type="ECO:0000256" key="15">
    <source>
        <dbReference type="ARBA" id="ARBA00023136"/>
    </source>
</evidence>
<keyword evidence="13 17" id="KW-0830">Ubiquinone</keyword>
<evidence type="ECO:0000313" key="20">
    <source>
        <dbReference type="EMBL" id="AAT08525.1"/>
    </source>
</evidence>
<feature type="transmembrane region" description="Helical" evidence="17">
    <location>
        <begin position="429"/>
        <end position="449"/>
    </location>
</feature>
<feature type="transmembrane region" description="Helical" evidence="17">
    <location>
        <begin position="377"/>
        <end position="408"/>
    </location>
</feature>
<comment type="similarity">
    <text evidence="3 17">Belongs to the complex I subunit 4 family.</text>
</comment>
<proteinExistence type="inferred from homology"/>
<comment type="catalytic activity">
    <reaction evidence="16 17">
        <text>a ubiquinone + NADH + 5 H(+)(in) = a ubiquinol + NAD(+) + 4 H(+)(out)</text>
        <dbReference type="Rhea" id="RHEA:29091"/>
        <dbReference type="Rhea" id="RHEA-COMP:9565"/>
        <dbReference type="Rhea" id="RHEA-COMP:9566"/>
        <dbReference type="ChEBI" id="CHEBI:15378"/>
        <dbReference type="ChEBI" id="CHEBI:16389"/>
        <dbReference type="ChEBI" id="CHEBI:17976"/>
        <dbReference type="ChEBI" id="CHEBI:57540"/>
        <dbReference type="ChEBI" id="CHEBI:57945"/>
        <dbReference type="EC" id="7.1.1.2"/>
    </reaction>
</comment>
<dbReference type="PANTHER" id="PTHR43507">
    <property type="entry name" value="NADH-UBIQUINONE OXIDOREDUCTASE CHAIN 4"/>
    <property type="match status" value="1"/>
</dbReference>
<comment type="function">
    <text evidence="1">Core subunit of the mitochondrial membrane respiratory chain NADH dehydrogenase (Complex I) that is believed to belong to the minimal assembly required for catalysis. Complex I functions in the transfer of electrons from NADH to the respiratory chain. The immediate electron acceptor for the enzyme is believed to be ubiquinone.</text>
</comment>
<evidence type="ECO:0000259" key="18">
    <source>
        <dbReference type="Pfam" id="PF00361"/>
    </source>
</evidence>
<keyword evidence="7 17" id="KW-0679">Respiratory chain</keyword>
<feature type="transmembrane region" description="Helical" evidence="17">
    <location>
        <begin position="191"/>
        <end position="213"/>
    </location>
</feature>
<reference evidence="20" key="1">
    <citation type="journal article" date="2004" name="Mol. Phylogenet. Evol.">
        <title>Phylogenetic relationships among amphisbaenian reptiles based on complete mitochondrial genomic sequences.</title>
        <authorList>
            <person name="Macey J.R."/>
            <person name="Papenfuss T.J."/>
            <person name="Kuehl J.V."/>
            <person name="Fourcade H.M."/>
            <person name="Boore J.L."/>
        </authorList>
    </citation>
    <scope>NUCLEOTIDE SEQUENCE</scope>
</reference>
<name>Q66SV0_AMPSC</name>
<dbReference type="GO" id="GO:0008137">
    <property type="term" value="F:NADH dehydrogenase (ubiquinone) activity"/>
    <property type="evidence" value="ECO:0007669"/>
    <property type="project" value="UniProtKB-UniRule"/>
</dbReference>
<evidence type="ECO:0000256" key="6">
    <source>
        <dbReference type="ARBA" id="ARBA00022448"/>
    </source>
</evidence>
<evidence type="ECO:0000256" key="4">
    <source>
        <dbReference type="ARBA" id="ARBA00012944"/>
    </source>
</evidence>
<feature type="transmembrane region" description="Helical" evidence="17">
    <location>
        <begin position="144"/>
        <end position="169"/>
    </location>
</feature>
<keyword evidence="6 17" id="KW-0813">Transport</keyword>
<dbReference type="EC" id="7.1.1.2" evidence="4 17"/>
<evidence type="ECO:0000256" key="14">
    <source>
        <dbReference type="ARBA" id="ARBA00023128"/>
    </source>
</evidence>
<feature type="transmembrane region" description="Helical" evidence="17">
    <location>
        <begin position="338"/>
        <end position="357"/>
    </location>
</feature>
<dbReference type="NCBIfam" id="TIGR01972">
    <property type="entry name" value="NDH_I_M"/>
    <property type="match status" value="1"/>
</dbReference>
<dbReference type="GO" id="GO:0042773">
    <property type="term" value="P:ATP synthesis coupled electron transport"/>
    <property type="evidence" value="ECO:0007669"/>
    <property type="project" value="InterPro"/>
</dbReference>
<feature type="transmembrane region" description="Helical" evidence="17">
    <location>
        <begin position="281"/>
        <end position="299"/>
    </location>
</feature>
<feature type="transmembrane region" description="Helical" evidence="17">
    <location>
        <begin position="100"/>
        <end position="123"/>
    </location>
</feature>
<dbReference type="AlphaFoldDB" id="Q66SV0"/>
<evidence type="ECO:0000256" key="8">
    <source>
        <dbReference type="ARBA" id="ARBA00022692"/>
    </source>
</evidence>
<evidence type="ECO:0000256" key="7">
    <source>
        <dbReference type="ARBA" id="ARBA00022660"/>
    </source>
</evidence>
<feature type="transmembrane region" description="Helical" evidence="17">
    <location>
        <begin position="220"/>
        <end position="241"/>
    </location>
</feature>
<keyword evidence="8 17" id="KW-0812">Transmembrane</keyword>
<feature type="domain" description="NADH:quinone oxidoreductase/Mrp antiporter transmembrane" evidence="18">
    <location>
        <begin position="113"/>
        <end position="399"/>
    </location>
</feature>
<accession>Q66SV0</accession>
<keyword evidence="12 17" id="KW-0520">NAD</keyword>
<dbReference type="GO" id="GO:0015990">
    <property type="term" value="P:electron transport coupled proton transport"/>
    <property type="evidence" value="ECO:0007669"/>
    <property type="project" value="TreeGrafter"/>
</dbReference>
<keyword evidence="9" id="KW-1278">Translocase</keyword>
<sequence>MLKVLLPTLMLIPTAIFTPQNHVFNNYFLQAGLIALLSLAWFNHPMMMHMNHLTAITSIDQISAPLMILTCWLLPLMALASQQHLQPEPKPTYRTFLTTIAVLQAALLLTFSATELTMFYIMFETTLIPTLMLITRWGSQHERLAAGSYFIFYTLISSLPLLVALLFLYKTNHNTTLELIILTQPAQTHELLWLACMMAFLVKLPLYSLHLWLPKAHVEAPIAGSMVLAAILLKLGSYGILRILPIFPIMQKTTLPLTALALWGAIMTSIICLRQTDLKSLIAYSSVSHMALVILALLTQTSWGLTGAMMLMIAHGLTSSMAFCLANTAYERTNTRTLTLVTGLQLLLPLMTTWWLLMSLANLALPPSTNLMGELSIIVALFNWSPTTIIPLTLNTLMTAVYSLYMFTTTQHGKPNSTTAQHPTHSREHLLLILHLVPLLMLIMKPALIMGL</sequence>
<dbReference type="EMBL" id="AY605475">
    <property type="protein sequence ID" value="AAT08525.1"/>
    <property type="molecule type" value="Genomic_DNA"/>
</dbReference>
<feature type="transmembrane region" description="Helical" evidence="17">
    <location>
        <begin position="305"/>
        <end position="326"/>
    </location>
</feature>
<evidence type="ECO:0000256" key="11">
    <source>
        <dbReference type="ARBA" id="ARBA00022989"/>
    </source>
</evidence>
<dbReference type="InterPro" id="IPR000260">
    <property type="entry name" value="NADH4_N"/>
</dbReference>
<dbReference type="InterPro" id="IPR010227">
    <property type="entry name" value="NADH_Q_OxRdtase_chainM/4"/>
</dbReference>
<keyword evidence="14 17" id="KW-0496">Mitochondrion</keyword>
<protein>
    <recommendedName>
        <fullName evidence="5 17">NADH-ubiquinone oxidoreductase chain 4</fullName>
        <ecNumber evidence="4 17">7.1.1.2</ecNumber>
    </recommendedName>
</protein>
<comment type="function">
    <text evidence="17">Core subunit of the mitochondrial membrane respiratory chain NADH dehydrogenase (Complex I) which catalyzes electron transfer from NADH through the respiratory chain, using ubiquinone as an electron acceptor. Essential for the catalytic activity and assembly of complex I.</text>
</comment>
<keyword evidence="15 17" id="KW-0472">Membrane</keyword>
<evidence type="ECO:0000256" key="12">
    <source>
        <dbReference type="ARBA" id="ARBA00023027"/>
    </source>
</evidence>
<dbReference type="GO" id="GO:0048039">
    <property type="term" value="F:ubiquinone binding"/>
    <property type="evidence" value="ECO:0007669"/>
    <property type="project" value="TreeGrafter"/>
</dbReference>
<keyword evidence="11 17" id="KW-1133">Transmembrane helix</keyword>
<dbReference type="InterPro" id="IPR001750">
    <property type="entry name" value="ND/Mrp_TM"/>
</dbReference>
<dbReference type="GO" id="GO:0003954">
    <property type="term" value="F:NADH dehydrogenase activity"/>
    <property type="evidence" value="ECO:0007669"/>
    <property type="project" value="TreeGrafter"/>
</dbReference>
<feature type="transmembrane region" description="Helical" evidence="17">
    <location>
        <begin position="27"/>
        <end position="42"/>
    </location>
</feature>
<keyword evidence="10 17" id="KW-0249">Electron transport</keyword>
<comment type="subcellular location">
    <subcellularLocation>
        <location evidence="2 17">Mitochondrion membrane</location>
        <topology evidence="2 17">Multi-pass membrane protein</topology>
    </subcellularLocation>
</comment>
<evidence type="ECO:0000256" key="5">
    <source>
        <dbReference type="ARBA" id="ARBA00021006"/>
    </source>
</evidence>